<keyword evidence="2" id="KW-1185">Reference proteome</keyword>
<organism evidence="1 2">
    <name type="scientific">Amphiplicatus metriothermophilus</name>
    <dbReference type="NCBI Taxonomy" id="1519374"/>
    <lineage>
        <taxon>Bacteria</taxon>
        <taxon>Pseudomonadati</taxon>
        <taxon>Pseudomonadota</taxon>
        <taxon>Alphaproteobacteria</taxon>
        <taxon>Parvularculales</taxon>
        <taxon>Parvularculaceae</taxon>
        <taxon>Amphiplicatus</taxon>
    </lineage>
</organism>
<name>A0A239PPN2_9PROT</name>
<dbReference type="InterPro" id="IPR012659">
    <property type="entry name" value="CHP02444"/>
</dbReference>
<proteinExistence type="predicted"/>
<dbReference type="NCBIfam" id="TIGR02444">
    <property type="entry name" value="TIGR02444 family protein"/>
    <property type="match status" value="1"/>
</dbReference>
<dbReference type="EMBL" id="FZQA01000002">
    <property type="protein sequence ID" value="SNT72264.1"/>
    <property type="molecule type" value="Genomic_DNA"/>
</dbReference>
<gene>
    <name evidence="1" type="ORF">SAMN06297382_1302</name>
</gene>
<dbReference type="AlphaFoldDB" id="A0A239PPN2"/>
<dbReference type="RefSeq" id="WP_159462433.1">
    <property type="nucleotide sequence ID" value="NZ_FZQA01000002.1"/>
</dbReference>
<dbReference type="Proteomes" id="UP000198346">
    <property type="component" value="Unassembled WGS sequence"/>
</dbReference>
<accession>A0A239PPN2</accession>
<dbReference type="Pfam" id="PF09523">
    <property type="entry name" value="DUF2390"/>
    <property type="match status" value="1"/>
</dbReference>
<evidence type="ECO:0000313" key="1">
    <source>
        <dbReference type="EMBL" id="SNT72264.1"/>
    </source>
</evidence>
<sequence>MNDARAQDFWAWSLDRYARPGVEETLLVLQDRRGLDVCLLLWCAWRAERGDVVDRRIMAQAVALAEPWSREVTGRLRAVRRALKTARPEAVAAGAPALREAVGKLELEAERAACAMLDGLAPEAPPTGASPDAADAGTQARRNFAAYLAAAGRASEADAEIRALLDALAARLFACSAGP</sequence>
<reference evidence="1 2" key="1">
    <citation type="submission" date="2017-07" db="EMBL/GenBank/DDBJ databases">
        <authorList>
            <person name="Sun Z.S."/>
            <person name="Albrecht U."/>
            <person name="Echele G."/>
            <person name="Lee C.C."/>
        </authorList>
    </citation>
    <scope>NUCLEOTIDE SEQUENCE [LARGE SCALE GENOMIC DNA]</scope>
    <source>
        <strain evidence="1 2">CGMCC 1.12710</strain>
    </source>
</reference>
<protein>
    <submittedName>
        <fullName evidence="1">TIGR02444 family protein</fullName>
    </submittedName>
</protein>
<evidence type="ECO:0000313" key="2">
    <source>
        <dbReference type="Proteomes" id="UP000198346"/>
    </source>
</evidence>
<dbReference type="OrthoDB" id="7875767at2"/>